<feature type="region of interest" description="Disordered" evidence="1">
    <location>
        <begin position="480"/>
        <end position="642"/>
    </location>
</feature>
<dbReference type="Proteomes" id="UP000076532">
    <property type="component" value="Unassembled WGS sequence"/>
</dbReference>
<dbReference type="AlphaFoldDB" id="A0A166JUP3"/>
<dbReference type="OrthoDB" id="21413at2759"/>
<sequence>MNTQGIARDLSQSRDQALQALLGSLTPTDGPSSADAARKLSEKLNEIMGGVTGVDQPMSETGELVNEEGLPIIDVTEPITDEQSKPQPDHPTIADEPGLVPLRSLPDVERERKRIERDRILDMLEQEEASELTQSNNPSQTEDAQSKLEQLKAAREMQKKMGKALLRNMAEARAKEDEKLESEIHKDVPPGDQQKLTLKAKKSVSFAQLPTDETGEPKDQLLIREKEAKLDWGDVVPARLRSDYKSKPLTKDQMNNQPMKLNVVERTPSTPPTSKEPVADSDDESVPGSPVSDDETPVNRDDVPESNSEDDGDSEEAQSDGDEEFDLDDALHRREIALAYLEKRNVVGSDAAAALTSHTHEGEDDWDQPVPLEATLSSARPKPSASKFKAAHTAASTSLGNSVLPASSFQTVKRAVRVGRLENDQLVGGEEGDSASEPEDETMKEILELLRKGEVHNIGPDLDPITVAPSVKPVVAPGGLPAIPSAVPPEIASPTPSTAKAKVSKFKLNRTPQRHVEPVDSPATTPISTAERSSPKLPTTAKDGVEYPFASVPVPSQAPPSKASQPQFSMIVDSPSFPPPARSSPSTFDSQGNIAPVTGKRLDQPPSVMSAAVHESVGSSGAQYQPNERKEQKISRFLADRM</sequence>
<proteinExistence type="predicted"/>
<feature type="region of interest" description="Disordered" evidence="1">
    <location>
        <begin position="354"/>
        <end position="401"/>
    </location>
</feature>
<feature type="compositionally biased region" description="Polar residues" evidence="1">
    <location>
        <begin position="131"/>
        <end position="143"/>
    </location>
</feature>
<feature type="region of interest" description="Disordered" evidence="1">
    <location>
        <begin position="76"/>
        <end position="328"/>
    </location>
</feature>
<gene>
    <name evidence="2" type="ORF">FIBSPDRAFT_788621</name>
</gene>
<evidence type="ECO:0000313" key="3">
    <source>
        <dbReference type="Proteomes" id="UP000076532"/>
    </source>
</evidence>
<evidence type="ECO:0000313" key="2">
    <source>
        <dbReference type="EMBL" id="KZP21231.1"/>
    </source>
</evidence>
<feature type="compositionally biased region" description="Basic and acidic residues" evidence="1">
    <location>
        <begin position="144"/>
        <end position="159"/>
    </location>
</feature>
<dbReference type="EMBL" id="KV417549">
    <property type="protein sequence ID" value="KZP21231.1"/>
    <property type="molecule type" value="Genomic_DNA"/>
</dbReference>
<dbReference type="STRING" id="436010.A0A166JUP3"/>
<feature type="compositionally biased region" description="Low complexity" evidence="1">
    <location>
        <begin position="548"/>
        <end position="569"/>
    </location>
</feature>
<keyword evidence="3" id="KW-1185">Reference proteome</keyword>
<feature type="compositionally biased region" description="Basic and acidic residues" evidence="1">
    <location>
        <begin position="240"/>
        <end position="250"/>
    </location>
</feature>
<feature type="compositionally biased region" description="Basic and acidic residues" evidence="1">
    <location>
        <begin position="627"/>
        <end position="642"/>
    </location>
</feature>
<accession>A0A166JUP3</accession>
<name>A0A166JUP3_9AGAM</name>
<reference evidence="2 3" key="1">
    <citation type="journal article" date="2016" name="Mol. Biol. Evol.">
        <title>Comparative Genomics of Early-Diverging Mushroom-Forming Fungi Provides Insights into the Origins of Lignocellulose Decay Capabilities.</title>
        <authorList>
            <person name="Nagy L.G."/>
            <person name="Riley R."/>
            <person name="Tritt A."/>
            <person name="Adam C."/>
            <person name="Daum C."/>
            <person name="Floudas D."/>
            <person name="Sun H."/>
            <person name="Yadav J.S."/>
            <person name="Pangilinan J."/>
            <person name="Larsson K.H."/>
            <person name="Matsuura K."/>
            <person name="Barry K."/>
            <person name="Labutti K."/>
            <person name="Kuo R."/>
            <person name="Ohm R.A."/>
            <person name="Bhattacharya S.S."/>
            <person name="Shirouzu T."/>
            <person name="Yoshinaga Y."/>
            <person name="Martin F.M."/>
            <person name="Grigoriev I.V."/>
            <person name="Hibbett D.S."/>
        </authorList>
    </citation>
    <scope>NUCLEOTIDE SEQUENCE [LARGE SCALE GENOMIC DNA]</scope>
    <source>
        <strain evidence="2 3">CBS 109695</strain>
    </source>
</reference>
<feature type="compositionally biased region" description="Basic and acidic residues" evidence="1">
    <location>
        <begin position="106"/>
        <end position="122"/>
    </location>
</feature>
<feature type="compositionally biased region" description="Acidic residues" evidence="1">
    <location>
        <begin position="307"/>
        <end position="328"/>
    </location>
</feature>
<evidence type="ECO:0000256" key="1">
    <source>
        <dbReference type="SAM" id="MobiDB-lite"/>
    </source>
</evidence>
<feature type="compositionally biased region" description="Basic and acidic residues" evidence="1">
    <location>
        <begin position="170"/>
        <end position="189"/>
    </location>
</feature>
<feature type="compositionally biased region" description="Basic and acidic residues" evidence="1">
    <location>
        <begin position="215"/>
        <end position="232"/>
    </location>
</feature>
<organism evidence="2 3">
    <name type="scientific">Athelia psychrophila</name>
    <dbReference type="NCBI Taxonomy" id="1759441"/>
    <lineage>
        <taxon>Eukaryota</taxon>
        <taxon>Fungi</taxon>
        <taxon>Dikarya</taxon>
        <taxon>Basidiomycota</taxon>
        <taxon>Agaricomycotina</taxon>
        <taxon>Agaricomycetes</taxon>
        <taxon>Agaricomycetidae</taxon>
        <taxon>Atheliales</taxon>
        <taxon>Atheliaceae</taxon>
        <taxon>Athelia</taxon>
    </lineage>
</organism>
<protein>
    <submittedName>
        <fullName evidence="2">Uncharacterized protein</fullName>
    </submittedName>
</protein>
<feature type="compositionally biased region" description="Polar residues" evidence="1">
    <location>
        <begin position="522"/>
        <end position="532"/>
    </location>
</feature>
<feature type="compositionally biased region" description="Polar residues" evidence="1">
    <location>
        <begin position="617"/>
        <end position="626"/>
    </location>
</feature>